<dbReference type="EMBL" id="BAABJQ010000037">
    <property type="protein sequence ID" value="GAA5199315.1"/>
    <property type="molecule type" value="Genomic_DNA"/>
</dbReference>
<evidence type="ECO:0000313" key="3">
    <source>
        <dbReference type="EMBL" id="GAA5199315.1"/>
    </source>
</evidence>
<evidence type="ECO:0000256" key="2">
    <source>
        <dbReference type="SAM" id="Phobius"/>
    </source>
</evidence>
<feature type="transmembrane region" description="Helical" evidence="2">
    <location>
        <begin position="59"/>
        <end position="77"/>
    </location>
</feature>
<feature type="transmembrane region" description="Helical" evidence="2">
    <location>
        <begin position="148"/>
        <end position="165"/>
    </location>
</feature>
<feature type="region of interest" description="Disordered" evidence="1">
    <location>
        <begin position="1"/>
        <end position="20"/>
    </location>
</feature>
<gene>
    <name evidence="3" type="ORF">GCM10023322_74670</name>
</gene>
<keyword evidence="2" id="KW-1133">Transmembrane helix</keyword>
<name>A0ABP9SQ92_9ACTN</name>
<keyword evidence="2" id="KW-0812">Transmembrane</keyword>
<sequence length="228" mass="23161">MTSIVGQVGGERAGAGSGGSAWSLAEVRGRASGLTVLGFFGLAWTGWGSSDLLGGAPQVAVVVAAALVSVSLASFGWRRYRRAAAVGSTATQRPDGAEGASGGGDVSGPARPDRDRAVERRFGWIVAVEFAGLGVIAAILGATGHPNAIPAVITIGVGIHFFPLARLFAVRIYWLSGAALCVLGLATLVLAPLTSTPTLWTALPGLGAAVVLYATCVQLLRELVAWAR</sequence>
<feature type="compositionally biased region" description="Gly residues" evidence="1">
    <location>
        <begin position="7"/>
        <end position="19"/>
    </location>
</feature>
<evidence type="ECO:0000313" key="4">
    <source>
        <dbReference type="Proteomes" id="UP001501570"/>
    </source>
</evidence>
<reference evidence="4" key="1">
    <citation type="journal article" date="2019" name="Int. J. Syst. Evol. Microbiol.">
        <title>The Global Catalogue of Microorganisms (GCM) 10K type strain sequencing project: providing services to taxonomists for standard genome sequencing and annotation.</title>
        <authorList>
            <consortium name="The Broad Institute Genomics Platform"/>
            <consortium name="The Broad Institute Genome Sequencing Center for Infectious Disease"/>
            <person name="Wu L."/>
            <person name="Ma J."/>
        </authorList>
    </citation>
    <scope>NUCLEOTIDE SEQUENCE [LARGE SCALE GENOMIC DNA]</scope>
    <source>
        <strain evidence="4">JCM 18304</strain>
    </source>
</reference>
<comment type="caution">
    <text evidence="3">The sequence shown here is derived from an EMBL/GenBank/DDBJ whole genome shotgun (WGS) entry which is preliminary data.</text>
</comment>
<organism evidence="3 4">
    <name type="scientific">Rugosimonospora acidiphila</name>
    <dbReference type="NCBI Taxonomy" id="556531"/>
    <lineage>
        <taxon>Bacteria</taxon>
        <taxon>Bacillati</taxon>
        <taxon>Actinomycetota</taxon>
        <taxon>Actinomycetes</taxon>
        <taxon>Micromonosporales</taxon>
        <taxon>Micromonosporaceae</taxon>
        <taxon>Rugosimonospora</taxon>
    </lineage>
</organism>
<feature type="transmembrane region" description="Helical" evidence="2">
    <location>
        <begin position="31"/>
        <end position="47"/>
    </location>
</feature>
<feature type="transmembrane region" description="Helical" evidence="2">
    <location>
        <begin position="172"/>
        <end position="193"/>
    </location>
</feature>
<feature type="transmembrane region" description="Helical" evidence="2">
    <location>
        <begin position="122"/>
        <end position="142"/>
    </location>
</feature>
<keyword evidence="2" id="KW-0472">Membrane</keyword>
<keyword evidence="4" id="KW-1185">Reference proteome</keyword>
<accession>A0ABP9SQ92</accession>
<evidence type="ECO:0000256" key="1">
    <source>
        <dbReference type="SAM" id="MobiDB-lite"/>
    </source>
</evidence>
<proteinExistence type="predicted"/>
<feature type="region of interest" description="Disordered" evidence="1">
    <location>
        <begin position="91"/>
        <end position="112"/>
    </location>
</feature>
<feature type="transmembrane region" description="Helical" evidence="2">
    <location>
        <begin position="199"/>
        <end position="220"/>
    </location>
</feature>
<protein>
    <submittedName>
        <fullName evidence="3">Uncharacterized protein</fullName>
    </submittedName>
</protein>
<dbReference type="RefSeq" id="WP_345637936.1">
    <property type="nucleotide sequence ID" value="NZ_BAABJQ010000037.1"/>
</dbReference>
<dbReference type="Proteomes" id="UP001501570">
    <property type="component" value="Unassembled WGS sequence"/>
</dbReference>